<dbReference type="RefSeq" id="XP_022108484.1">
    <property type="nucleotide sequence ID" value="XM_022252792.1"/>
</dbReference>
<reference evidence="12" key="1">
    <citation type="submission" date="2025-08" db="UniProtKB">
        <authorList>
            <consortium name="RefSeq"/>
        </authorList>
    </citation>
    <scope>IDENTIFICATION</scope>
</reference>
<evidence type="ECO:0000313" key="12">
    <source>
        <dbReference type="RefSeq" id="XP_022108484.1"/>
    </source>
</evidence>
<keyword evidence="7" id="KW-0807">Transducer</keyword>
<keyword evidence="5 9" id="KW-0472">Membrane</keyword>
<evidence type="ECO:0000256" key="5">
    <source>
        <dbReference type="ARBA" id="ARBA00023136"/>
    </source>
</evidence>
<comment type="subcellular location">
    <subcellularLocation>
        <location evidence="1">Membrane</location>
        <topology evidence="1">Multi-pass membrane protein</topology>
    </subcellularLocation>
</comment>
<keyword evidence="4" id="KW-0297">G-protein coupled receptor</keyword>
<dbReference type="Pfam" id="PF00001">
    <property type="entry name" value="7tm_1"/>
    <property type="match status" value="1"/>
</dbReference>
<keyword evidence="6" id="KW-0675">Receptor</keyword>
<feature type="transmembrane region" description="Helical" evidence="9">
    <location>
        <begin position="120"/>
        <end position="140"/>
    </location>
</feature>
<dbReference type="GO" id="GO:0004930">
    <property type="term" value="F:G protein-coupled receptor activity"/>
    <property type="evidence" value="ECO:0007669"/>
    <property type="project" value="UniProtKB-KW"/>
</dbReference>
<evidence type="ECO:0000256" key="8">
    <source>
        <dbReference type="SAM" id="MobiDB-lite"/>
    </source>
</evidence>
<dbReference type="PANTHER" id="PTHR24243:SF208">
    <property type="entry name" value="PYROKININ-1 RECEPTOR"/>
    <property type="match status" value="1"/>
</dbReference>
<feature type="transmembrane region" description="Helical" evidence="9">
    <location>
        <begin position="25"/>
        <end position="42"/>
    </location>
</feature>
<dbReference type="KEGG" id="aplc:110988874"/>
<proteinExistence type="predicted"/>
<dbReference type="SMR" id="A0A8B7ZSU2"/>
<sequence length="213" mass="24003">MILPPVITLCKPANHWTWFQHISNFSQAVPFFIAAAANMVMYSKIMKTMHGRVNGQGGLTEMNNDRMVEVRNQVAAMLVANGLIFFICQMLFQCVSIALAFRHLRTPPILTVDQVDKVLLVARILSYLNSVVNSIVYNIFSSRYRSAFRETFCWWKAHRVHPRAIVGHTDQNLSNQGGQRNSTNHSTGTHDTVCVEVGGCQQISLNQPQGQQK</sequence>
<evidence type="ECO:0000256" key="9">
    <source>
        <dbReference type="SAM" id="Phobius"/>
    </source>
</evidence>
<gene>
    <name evidence="12" type="primary">LOC110988874</name>
</gene>
<dbReference type="PANTHER" id="PTHR24243">
    <property type="entry name" value="G-PROTEIN COUPLED RECEPTOR"/>
    <property type="match status" value="1"/>
</dbReference>
<name>A0A8B7ZSU2_ACAPL</name>
<keyword evidence="3 9" id="KW-1133">Transmembrane helix</keyword>
<evidence type="ECO:0000256" key="2">
    <source>
        <dbReference type="ARBA" id="ARBA00022692"/>
    </source>
</evidence>
<evidence type="ECO:0000256" key="4">
    <source>
        <dbReference type="ARBA" id="ARBA00023040"/>
    </source>
</evidence>
<organism evidence="11 12">
    <name type="scientific">Acanthaster planci</name>
    <name type="common">Crown-of-thorns starfish</name>
    <dbReference type="NCBI Taxonomy" id="133434"/>
    <lineage>
        <taxon>Eukaryota</taxon>
        <taxon>Metazoa</taxon>
        <taxon>Echinodermata</taxon>
        <taxon>Eleutherozoa</taxon>
        <taxon>Asterozoa</taxon>
        <taxon>Asteroidea</taxon>
        <taxon>Valvatacea</taxon>
        <taxon>Valvatida</taxon>
        <taxon>Acanthasteridae</taxon>
        <taxon>Acanthaster</taxon>
    </lineage>
</organism>
<dbReference type="GO" id="GO:0005886">
    <property type="term" value="C:plasma membrane"/>
    <property type="evidence" value="ECO:0007669"/>
    <property type="project" value="TreeGrafter"/>
</dbReference>
<dbReference type="Proteomes" id="UP000694845">
    <property type="component" value="Unplaced"/>
</dbReference>
<dbReference type="AlphaFoldDB" id="A0A8B7ZSU2"/>
<feature type="domain" description="G-protein coupled receptors family 1 profile" evidence="10">
    <location>
        <begin position="1"/>
        <end position="137"/>
    </location>
</feature>
<dbReference type="PROSITE" id="PS50262">
    <property type="entry name" value="G_PROTEIN_RECEP_F1_2"/>
    <property type="match status" value="1"/>
</dbReference>
<keyword evidence="11" id="KW-1185">Reference proteome</keyword>
<evidence type="ECO:0000256" key="6">
    <source>
        <dbReference type="ARBA" id="ARBA00023170"/>
    </source>
</evidence>
<feature type="transmembrane region" description="Helical" evidence="9">
    <location>
        <begin position="74"/>
        <end position="100"/>
    </location>
</feature>
<dbReference type="Gene3D" id="1.20.1070.10">
    <property type="entry name" value="Rhodopsin 7-helix transmembrane proteins"/>
    <property type="match status" value="1"/>
</dbReference>
<accession>A0A8B7ZSU2</accession>
<dbReference type="OrthoDB" id="5987936at2759"/>
<dbReference type="InterPro" id="IPR000276">
    <property type="entry name" value="GPCR_Rhodpsn"/>
</dbReference>
<dbReference type="SUPFAM" id="SSF81321">
    <property type="entry name" value="Family A G protein-coupled receptor-like"/>
    <property type="match status" value="1"/>
</dbReference>
<dbReference type="InterPro" id="IPR017452">
    <property type="entry name" value="GPCR_Rhodpsn_7TM"/>
</dbReference>
<dbReference type="GeneID" id="110988874"/>
<feature type="region of interest" description="Disordered" evidence="8">
    <location>
        <begin position="169"/>
        <end position="188"/>
    </location>
</feature>
<evidence type="ECO:0000256" key="3">
    <source>
        <dbReference type="ARBA" id="ARBA00022989"/>
    </source>
</evidence>
<keyword evidence="2 9" id="KW-0812">Transmembrane</keyword>
<protein>
    <submittedName>
        <fullName evidence="12">G-protein coupled receptor 54-like</fullName>
    </submittedName>
</protein>
<evidence type="ECO:0000259" key="10">
    <source>
        <dbReference type="PROSITE" id="PS50262"/>
    </source>
</evidence>
<evidence type="ECO:0000256" key="7">
    <source>
        <dbReference type="ARBA" id="ARBA00023224"/>
    </source>
</evidence>
<evidence type="ECO:0000256" key="1">
    <source>
        <dbReference type="ARBA" id="ARBA00004141"/>
    </source>
</evidence>
<evidence type="ECO:0000313" key="11">
    <source>
        <dbReference type="Proteomes" id="UP000694845"/>
    </source>
</evidence>